<evidence type="ECO:0000313" key="1">
    <source>
        <dbReference type="EMBL" id="ABP35315.1"/>
    </source>
</evidence>
<dbReference type="EMBL" id="AY228468">
    <property type="protein sequence ID" value="ABP35315.1"/>
    <property type="molecule type" value="Genomic_DNA"/>
</dbReference>
<geneLocation type="chloroplast" evidence="1"/>
<proteinExistence type="predicted"/>
<keyword evidence="1" id="KW-0934">Plastid</keyword>
<name>A4QMH6_PINKO</name>
<sequence>MSFSSFMGDRERYEGRSGIFISNLCERKFQFFSFSSFIFE</sequence>
<reference evidence="1" key="1">
    <citation type="submission" date="2007-04" db="EMBL/GenBank/DDBJ databases">
        <authorList>
            <person name="Noh E.W."/>
            <person name="Lee J.S."/>
            <person name="Choi Y.I."/>
            <person name="Han M.S."/>
            <person name="Yi Y.S."/>
            <person name="Han S.U."/>
        </authorList>
    </citation>
    <scope>NUCLEOTIDE SEQUENCE</scope>
</reference>
<organism evidence="1">
    <name type="scientific">Pinus koraiensis</name>
    <name type="common">Korean pine</name>
    <dbReference type="NCBI Taxonomy" id="88728"/>
    <lineage>
        <taxon>Eukaryota</taxon>
        <taxon>Viridiplantae</taxon>
        <taxon>Streptophyta</taxon>
        <taxon>Embryophyta</taxon>
        <taxon>Tracheophyta</taxon>
        <taxon>Spermatophyta</taxon>
        <taxon>Pinopsida</taxon>
        <taxon>Pinidae</taxon>
        <taxon>Conifers I</taxon>
        <taxon>Pinales</taxon>
        <taxon>Pinaceae</taxon>
        <taxon>Pinus</taxon>
        <taxon>Pinus subgen. Strobus</taxon>
    </lineage>
</organism>
<dbReference type="AlphaFoldDB" id="A4QMH6"/>
<keyword evidence="1" id="KW-0150">Chloroplast</keyword>
<protein>
    <submittedName>
        <fullName evidence="1">ORF40a</fullName>
    </submittedName>
</protein>
<accession>A4QMH6</accession>